<dbReference type="Gene3D" id="1.10.10.60">
    <property type="entry name" value="Homeodomain-like"/>
    <property type="match status" value="1"/>
</dbReference>
<reference evidence="10" key="2">
    <citation type="submission" date="2020-08" db="EMBL/GenBank/DDBJ databases">
        <authorList>
            <person name="Kikuchi T."/>
        </authorList>
    </citation>
    <scope>NUCLEOTIDE SEQUENCE</scope>
    <source>
        <strain evidence="9">Ka4C1</strain>
    </source>
</reference>
<evidence type="ECO:0000313" key="13">
    <source>
        <dbReference type="WBParaSite" id="BXY_0632900.1"/>
    </source>
</evidence>
<dbReference type="PANTHER" id="PTHR24324">
    <property type="entry name" value="HOMEOBOX PROTEIN HHEX"/>
    <property type="match status" value="1"/>
</dbReference>
<dbReference type="EMBL" id="CAJFCV020000003">
    <property type="protein sequence ID" value="CAG9109106.1"/>
    <property type="molecule type" value="Genomic_DNA"/>
</dbReference>
<keyword evidence="12" id="KW-1185">Reference proteome</keyword>
<dbReference type="Proteomes" id="UP000582659">
    <property type="component" value="Unassembled WGS sequence"/>
</dbReference>
<evidence type="ECO:0000256" key="1">
    <source>
        <dbReference type="ARBA" id="ARBA00004123"/>
    </source>
</evidence>
<evidence type="ECO:0000256" key="2">
    <source>
        <dbReference type="ARBA" id="ARBA00023125"/>
    </source>
</evidence>
<sequence>MSDCGGFSITEILNDPKSPDSIVNDSTDIDQPSPRTSASSPLSASQLSPHPSPETPQAGALPNLNPFFMHQMAALCAAASQKQGNLGAIMMAAQQQQAQARIGGAGPSQMGMPAEWCAAYANMQRQMSFGSGQGWDPRQVAWMQNMNTKISHKRKGGQIRFTNEQTDSLETTFDKNKYLTNPQRRQLAKKLQLSERQVKTWFQNRRAKWRRVRKDGDEEEDLAHSIHSNNPFNQRLQSMPSLSSPNSPNPSTQFIKNFPHSGSANVLNLSEIAGSGSLSALGNANFIDLFKSK</sequence>
<dbReference type="eggNOG" id="KOG0483">
    <property type="taxonomic scope" value="Eukaryota"/>
</dbReference>
<evidence type="ECO:0000256" key="5">
    <source>
        <dbReference type="PROSITE-ProRule" id="PRU00108"/>
    </source>
</evidence>
<evidence type="ECO:0000313" key="12">
    <source>
        <dbReference type="Proteomes" id="UP000659654"/>
    </source>
</evidence>
<dbReference type="Proteomes" id="UP000659654">
    <property type="component" value="Unassembled WGS sequence"/>
</dbReference>
<evidence type="ECO:0000313" key="9">
    <source>
        <dbReference type="EMBL" id="CAD5222086.1"/>
    </source>
</evidence>
<organism evidence="11 13">
    <name type="scientific">Bursaphelenchus xylophilus</name>
    <name type="common">Pinewood nematode worm</name>
    <name type="synonym">Aphelenchoides xylophilus</name>
    <dbReference type="NCBI Taxonomy" id="6326"/>
    <lineage>
        <taxon>Eukaryota</taxon>
        <taxon>Metazoa</taxon>
        <taxon>Ecdysozoa</taxon>
        <taxon>Nematoda</taxon>
        <taxon>Chromadorea</taxon>
        <taxon>Rhabditida</taxon>
        <taxon>Tylenchina</taxon>
        <taxon>Tylenchomorpha</taxon>
        <taxon>Aphelenchoidea</taxon>
        <taxon>Aphelenchoididae</taxon>
        <taxon>Bursaphelenchus</taxon>
    </lineage>
</organism>
<protein>
    <submittedName>
        <fullName evidence="9">(pine wood nematode) hypothetical protein</fullName>
    </submittedName>
    <submittedName>
        <fullName evidence="13">Homeobox domain-containing protein</fullName>
    </submittedName>
</protein>
<keyword evidence="3 5" id="KW-0371">Homeobox</keyword>
<evidence type="ECO:0000313" key="11">
    <source>
        <dbReference type="Proteomes" id="UP000095284"/>
    </source>
</evidence>
<feature type="DNA-binding region" description="Homeobox" evidence="5">
    <location>
        <begin position="154"/>
        <end position="213"/>
    </location>
</feature>
<dbReference type="InterPro" id="IPR009057">
    <property type="entry name" value="Homeodomain-like_sf"/>
</dbReference>
<dbReference type="PRINTS" id="PR00024">
    <property type="entry name" value="HOMEOBOX"/>
</dbReference>
<dbReference type="Proteomes" id="UP000095284">
    <property type="component" value="Unplaced"/>
</dbReference>
<dbReference type="GO" id="GO:0000978">
    <property type="term" value="F:RNA polymerase II cis-regulatory region sequence-specific DNA binding"/>
    <property type="evidence" value="ECO:0007669"/>
    <property type="project" value="TreeGrafter"/>
</dbReference>
<feature type="region of interest" description="Disordered" evidence="7">
    <location>
        <begin position="1"/>
        <end position="63"/>
    </location>
</feature>
<evidence type="ECO:0000256" key="6">
    <source>
        <dbReference type="RuleBase" id="RU000682"/>
    </source>
</evidence>
<dbReference type="GO" id="GO:0030154">
    <property type="term" value="P:cell differentiation"/>
    <property type="evidence" value="ECO:0007669"/>
    <property type="project" value="TreeGrafter"/>
</dbReference>
<dbReference type="InterPro" id="IPR051000">
    <property type="entry name" value="Homeobox_DNA-bind_prot"/>
</dbReference>
<feature type="compositionally biased region" description="Low complexity" evidence="7">
    <location>
        <begin position="32"/>
        <end position="49"/>
    </location>
</feature>
<reference evidence="13" key="1">
    <citation type="submission" date="2016-11" db="UniProtKB">
        <authorList>
            <consortium name="WormBaseParasite"/>
        </authorList>
    </citation>
    <scope>IDENTIFICATION</scope>
</reference>
<dbReference type="InterPro" id="IPR020479">
    <property type="entry name" value="HD_metazoa"/>
</dbReference>
<accession>A0A1I7S006</accession>
<feature type="compositionally biased region" description="Low complexity" evidence="7">
    <location>
        <begin position="238"/>
        <end position="251"/>
    </location>
</feature>
<dbReference type="PROSITE" id="PS00027">
    <property type="entry name" value="HOMEOBOX_1"/>
    <property type="match status" value="1"/>
</dbReference>
<evidence type="ECO:0000256" key="4">
    <source>
        <dbReference type="ARBA" id="ARBA00023242"/>
    </source>
</evidence>
<gene>
    <name evidence="9" type="ORF">BXYJ_LOCUS7054</name>
</gene>
<dbReference type="InterPro" id="IPR017970">
    <property type="entry name" value="Homeobox_CS"/>
</dbReference>
<feature type="compositionally biased region" description="Polar residues" evidence="7">
    <location>
        <begin position="226"/>
        <end position="237"/>
    </location>
</feature>
<dbReference type="InterPro" id="IPR001356">
    <property type="entry name" value="HD"/>
</dbReference>
<feature type="region of interest" description="Disordered" evidence="7">
    <location>
        <begin position="211"/>
        <end position="257"/>
    </location>
</feature>
<dbReference type="SUPFAM" id="SSF46689">
    <property type="entry name" value="Homeodomain-like"/>
    <property type="match status" value="1"/>
</dbReference>
<dbReference type="WBParaSite" id="BXY_0632900.1">
    <property type="protein sequence ID" value="BXY_0632900.1"/>
    <property type="gene ID" value="BXY_0632900"/>
</dbReference>
<dbReference type="EMBL" id="CAJFDI010000003">
    <property type="protein sequence ID" value="CAD5222086.1"/>
    <property type="molecule type" value="Genomic_DNA"/>
</dbReference>
<evidence type="ECO:0000313" key="10">
    <source>
        <dbReference type="EMBL" id="CAG9109106.1"/>
    </source>
</evidence>
<dbReference type="SMART" id="SM00389">
    <property type="entry name" value="HOX"/>
    <property type="match status" value="1"/>
</dbReference>
<dbReference type="PANTHER" id="PTHR24324:SF5">
    <property type="entry name" value="HEMATOPOIETICALLY-EXPRESSED HOMEOBOX PROTEIN HHEX"/>
    <property type="match status" value="1"/>
</dbReference>
<evidence type="ECO:0000259" key="8">
    <source>
        <dbReference type="PROSITE" id="PS50071"/>
    </source>
</evidence>
<dbReference type="GO" id="GO:0000981">
    <property type="term" value="F:DNA-binding transcription factor activity, RNA polymerase II-specific"/>
    <property type="evidence" value="ECO:0007669"/>
    <property type="project" value="InterPro"/>
</dbReference>
<dbReference type="CDD" id="cd00086">
    <property type="entry name" value="homeodomain"/>
    <property type="match status" value="1"/>
</dbReference>
<dbReference type="OrthoDB" id="6159439at2759"/>
<keyword evidence="4 5" id="KW-0539">Nucleus</keyword>
<comment type="subcellular location">
    <subcellularLocation>
        <location evidence="1 5 6">Nucleus</location>
    </subcellularLocation>
</comment>
<proteinExistence type="predicted"/>
<feature type="compositionally biased region" description="Polar residues" evidence="7">
    <location>
        <begin position="21"/>
        <end position="30"/>
    </location>
</feature>
<evidence type="ECO:0000256" key="7">
    <source>
        <dbReference type="SAM" id="MobiDB-lite"/>
    </source>
</evidence>
<dbReference type="AlphaFoldDB" id="A0A1I7S006"/>
<name>A0A1I7S006_BURXY</name>
<feature type="domain" description="Homeobox" evidence="8">
    <location>
        <begin position="152"/>
        <end position="212"/>
    </location>
</feature>
<dbReference type="PROSITE" id="PS50071">
    <property type="entry name" value="HOMEOBOX_2"/>
    <property type="match status" value="1"/>
</dbReference>
<evidence type="ECO:0000256" key="3">
    <source>
        <dbReference type="ARBA" id="ARBA00023155"/>
    </source>
</evidence>
<dbReference type="SMR" id="A0A1I7S006"/>
<dbReference type="GO" id="GO:0005634">
    <property type="term" value="C:nucleus"/>
    <property type="evidence" value="ECO:0007669"/>
    <property type="project" value="UniProtKB-SubCell"/>
</dbReference>
<dbReference type="Pfam" id="PF00046">
    <property type="entry name" value="Homeodomain"/>
    <property type="match status" value="1"/>
</dbReference>
<keyword evidence="2 5" id="KW-0238">DNA-binding</keyword>